<gene>
    <name evidence="2" type="ORF">GDO81_018132</name>
</gene>
<evidence type="ECO:0000256" key="1">
    <source>
        <dbReference type="SAM" id="MobiDB-lite"/>
    </source>
</evidence>
<dbReference type="Proteomes" id="UP000824782">
    <property type="component" value="Unassembled WGS sequence"/>
</dbReference>
<evidence type="ECO:0000313" key="3">
    <source>
        <dbReference type="Proteomes" id="UP000824782"/>
    </source>
</evidence>
<name>A0AAV7A4V4_ENGPU</name>
<reference evidence="2" key="1">
    <citation type="thesis" date="2020" institute="ProQuest LLC" country="789 East Eisenhower Parkway, Ann Arbor, MI, USA">
        <title>Comparative Genomics and Chromosome Evolution.</title>
        <authorList>
            <person name="Mudd A.B."/>
        </authorList>
    </citation>
    <scope>NUCLEOTIDE SEQUENCE</scope>
    <source>
        <strain evidence="2">237g6f4</strain>
        <tissue evidence="2">Blood</tissue>
    </source>
</reference>
<comment type="caution">
    <text evidence="2">The sequence shown here is derived from an EMBL/GenBank/DDBJ whole genome shotgun (WGS) entry which is preliminary data.</text>
</comment>
<proteinExistence type="predicted"/>
<organism evidence="2 3">
    <name type="scientific">Engystomops pustulosus</name>
    <name type="common">Tungara frog</name>
    <name type="synonym">Physalaemus pustulosus</name>
    <dbReference type="NCBI Taxonomy" id="76066"/>
    <lineage>
        <taxon>Eukaryota</taxon>
        <taxon>Metazoa</taxon>
        <taxon>Chordata</taxon>
        <taxon>Craniata</taxon>
        <taxon>Vertebrata</taxon>
        <taxon>Euteleostomi</taxon>
        <taxon>Amphibia</taxon>
        <taxon>Batrachia</taxon>
        <taxon>Anura</taxon>
        <taxon>Neobatrachia</taxon>
        <taxon>Hyloidea</taxon>
        <taxon>Leptodactylidae</taxon>
        <taxon>Leiuperinae</taxon>
        <taxon>Engystomops</taxon>
    </lineage>
</organism>
<feature type="region of interest" description="Disordered" evidence="1">
    <location>
        <begin position="62"/>
        <end position="90"/>
    </location>
</feature>
<protein>
    <submittedName>
        <fullName evidence="2">Uncharacterized protein</fullName>
    </submittedName>
</protein>
<keyword evidence="3" id="KW-1185">Reference proteome</keyword>
<evidence type="ECO:0000313" key="2">
    <source>
        <dbReference type="EMBL" id="KAG8556606.1"/>
    </source>
</evidence>
<accession>A0AAV7A4V4</accession>
<dbReference type="AlphaFoldDB" id="A0AAV7A4V4"/>
<dbReference type="EMBL" id="WNYA01000009">
    <property type="protein sequence ID" value="KAG8556606.1"/>
    <property type="molecule type" value="Genomic_DNA"/>
</dbReference>
<sequence length="90" mass="9696">MVTSRPDTPPLHRTELISRHLTAQPSAPSLPHPQGAAAILQFITFSTQDAGQLPAPSFTHLIRKITPPDPEQSPEAEHNLHPGNTPSALL</sequence>